<dbReference type="AlphaFoldDB" id="A0A1J5S3Q6"/>
<name>A0A1J5S3Q6_9ZZZZ</name>
<protein>
    <recommendedName>
        <fullName evidence="2">Transposase</fullName>
    </recommendedName>
</protein>
<accession>A0A1J5S3Q6</accession>
<organism evidence="1">
    <name type="scientific">mine drainage metagenome</name>
    <dbReference type="NCBI Taxonomy" id="410659"/>
    <lineage>
        <taxon>unclassified sequences</taxon>
        <taxon>metagenomes</taxon>
        <taxon>ecological metagenomes</taxon>
    </lineage>
</organism>
<evidence type="ECO:0008006" key="2">
    <source>
        <dbReference type="Google" id="ProtNLM"/>
    </source>
</evidence>
<sequence length="121" mass="13239">MRSDKLSEERIRQILALVDELKASGVSAEAFAHSQGIRYGQIRGWLSHAPCWRAQLSGQDVPARARGFVQAKPSAAPCVTQIPMLPAHARITCVAGSRQAQIDWPVAHAAECAQWLRAWLG</sequence>
<reference evidence="1" key="1">
    <citation type="submission" date="2016-10" db="EMBL/GenBank/DDBJ databases">
        <title>Sequence of Gallionella enrichment culture.</title>
        <authorList>
            <person name="Poehlein A."/>
            <person name="Muehling M."/>
            <person name="Daniel R."/>
        </authorList>
    </citation>
    <scope>NUCLEOTIDE SEQUENCE</scope>
</reference>
<comment type="caution">
    <text evidence="1">The sequence shown here is derived from an EMBL/GenBank/DDBJ whole genome shotgun (WGS) entry which is preliminary data.</text>
</comment>
<dbReference type="EMBL" id="MLJW01000176">
    <property type="protein sequence ID" value="OIQ94957.1"/>
    <property type="molecule type" value="Genomic_DNA"/>
</dbReference>
<gene>
    <name evidence="1" type="ORF">GALL_230600</name>
</gene>
<proteinExistence type="predicted"/>
<evidence type="ECO:0000313" key="1">
    <source>
        <dbReference type="EMBL" id="OIQ94957.1"/>
    </source>
</evidence>